<accession>A0ACC0G811</accession>
<protein>
    <submittedName>
        <fullName evidence="1">Disease resistance protein RPM1</fullName>
    </submittedName>
</protein>
<gene>
    <name evidence="1" type="ORF">LOK49_LG10G00459</name>
</gene>
<evidence type="ECO:0000313" key="1">
    <source>
        <dbReference type="EMBL" id="KAI7996753.1"/>
    </source>
</evidence>
<proteinExistence type="predicted"/>
<reference evidence="1 2" key="1">
    <citation type="journal article" date="2022" name="Plant J.">
        <title>Chromosome-level genome of Camellia lanceoleosa provides a valuable resource for understanding genome evolution and self-incompatibility.</title>
        <authorList>
            <person name="Gong W."/>
            <person name="Xiao S."/>
            <person name="Wang L."/>
            <person name="Liao Z."/>
            <person name="Chang Y."/>
            <person name="Mo W."/>
            <person name="Hu G."/>
            <person name="Li W."/>
            <person name="Zhao G."/>
            <person name="Zhu H."/>
            <person name="Hu X."/>
            <person name="Ji K."/>
            <person name="Xiang X."/>
            <person name="Song Q."/>
            <person name="Yuan D."/>
            <person name="Jin S."/>
            <person name="Zhang L."/>
        </authorList>
    </citation>
    <scope>NUCLEOTIDE SEQUENCE [LARGE SCALE GENOMIC DNA]</scope>
    <source>
        <strain evidence="1">SQ_2022a</strain>
    </source>
</reference>
<evidence type="ECO:0000313" key="2">
    <source>
        <dbReference type="Proteomes" id="UP001060215"/>
    </source>
</evidence>
<comment type="caution">
    <text evidence="1">The sequence shown here is derived from an EMBL/GenBank/DDBJ whole genome shotgun (WGS) entry which is preliminary data.</text>
</comment>
<sequence length="332" mass="38813">MREIQLINKLRDYLQQKRYVVVFDDVWSVNVWEVFKFALPDCCCGSTIIFTTRISDVAATIETISHVHHLQPLPEGKAWTLFCMKAFREESHGICPRELEEMSYGILNKCGGLPLAVVTIGSLLSTKNKRLLEWKKVHDSLSAKVTSNSNLEGILMLSYIDLPYHLKYCFLYLSAFPEDYFIKRTKLIRLWVVERFVEEISGHSAEEVAEKYLNELVNRSMIQVVEKDYFNRVRTCRVHDIIRDIIQSKSRDESFVTILNDTRMSLDEKIHRMSIHDSCKELPLAMRFTSLKSLLVFGSMYLEKPFFKDFRMLELLDLEGALLREFPSSWSR</sequence>
<keyword evidence="2" id="KW-1185">Reference proteome</keyword>
<name>A0ACC0G811_9ERIC</name>
<dbReference type="EMBL" id="CM045767">
    <property type="protein sequence ID" value="KAI7996753.1"/>
    <property type="molecule type" value="Genomic_DNA"/>
</dbReference>
<dbReference type="Proteomes" id="UP001060215">
    <property type="component" value="Chromosome 10"/>
</dbReference>
<organism evidence="1 2">
    <name type="scientific">Camellia lanceoleosa</name>
    <dbReference type="NCBI Taxonomy" id="1840588"/>
    <lineage>
        <taxon>Eukaryota</taxon>
        <taxon>Viridiplantae</taxon>
        <taxon>Streptophyta</taxon>
        <taxon>Embryophyta</taxon>
        <taxon>Tracheophyta</taxon>
        <taxon>Spermatophyta</taxon>
        <taxon>Magnoliopsida</taxon>
        <taxon>eudicotyledons</taxon>
        <taxon>Gunneridae</taxon>
        <taxon>Pentapetalae</taxon>
        <taxon>asterids</taxon>
        <taxon>Ericales</taxon>
        <taxon>Theaceae</taxon>
        <taxon>Camellia</taxon>
    </lineage>
</organism>